<protein>
    <submittedName>
        <fullName evidence="1">Uncharacterized protein</fullName>
    </submittedName>
</protein>
<reference evidence="1" key="1">
    <citation type="submission" date="2023-05" db="EMBL/GenBank/DDBJ databases">
        <authorList>
            <person name="Stuckert A."/>
        </authorList>
    </citation>
    <scope>NUCLEOTIDE SEQUENCE</scope>
</reference>
<evidence type="ECO:0000313" key="1">
    <source>
        <dbReference type="EMBL" id="CAI9616478.1"/>
    </source>
</evidence>
<comment type="caution">
    <text evidence="1">The sequence shown here is derived from an EMBL/GenBank/DDBJ whole genome shotgun (WGS) entry which is preliminary data.</text>
</comment>
<sequence length="84" mass="9027">LFQIDINLPSGNPECGSGLIFSNKSGNPKPYTGLLHSASPAFPLIPTLSCDPVMSSRCILQPIRLPGSVACERQYAREAELARN</sequence>
<proteinExistence type="predicted"/>
<organism evidence="1 2">
    <name type="scientific">Staurois parvus</name>
    <dbReference type="NCBI Taxonomy" id="386267"/>
    <lineage>
        <taxon>Eukaryota</taxon>
        <taxon>Metazoa</taxon>
        <taxon>Chordata</taxon>
        <taxon>Craniata</taxon>
        <taxon>Vertebrata</taxon>
        <taxon>Euteleostomi</taxon>
        <taxon>Amphibia</taxon>
        <taxon>Batrachia</taxon>
        <taxon>Anura</taxon>
        <taxon>Neobatrachia</taxon>
        <taxon>Ranoidea</taxon>
        <taxon>Ranidae</taxon>
        <taxon>Staurois</taxon>
    </lineage>
</organism>
<dbReference type="Proteomes" id="UP001162483">
    <property type="component" value="Unassembled WGS sequence"/>
</dbReference>
<evidence type="ECO:0000313" key="2">
    <source>
        <dbReference type="Proteomes" id="UP001162483"/>
    </source>
</evidence>
<keyword evidence="2" id="KW-1185">Reference proteome</keyword>
<dbReference type="EMBL" id="CATNWA010020072">
    <property type="protein sequence ID" value="CAI9616478.1"/>
    <property type="molecule type" value="Genomic_DNA"/>
</dbReference>
<name>A0ABN9H734_9NEOB</name>
<accession>A0ABN9H734</accession>
<gene>
    <name evidence="1" type="ORF">SPARVUS_LOCUS15398587</name>
</gene>
<feature type="non-terminal residue" evidence="1">
    <location>
        <position position="1"/>
    </location>
</feature>